<evidence type="ECO:0000313" key="2">
    <source>
        <dbReference type="EMBL" id="MDS0298417.1"/>
    </source>
</evidence>
<proteinExistence type="predicted"/>
<sequence length="330" mass="36182">MVSPGKLRLVSELAEGSKDSYRPTVDEGRDVTYPAVDETLVSEETRPKDALESLTERGILERTFEGKVYTCPECREGEMTYATACPRCQSLYIVDTELLQCGGCGRAAPPEAFEDDDGEIVCHGCGSTMESMDQLERTSRYRCHDCGEQHVTPAHALRCENETGHRGGGFACDPHDAVEHALFRYRLGESGEPWLETQVRARRTIADALNDRGYAVEEDATVTTDEGTQHRLHVYATDELLGKGAVVAVHEQPTVGDVDALEATARELSAQALLVPTLGVVDESVVNRADAAGVRIVTVTEEGEIEREYEVTENLGDDRSFLGRLTSSLR</sequence>
<evidence type="ECO:0000259" key="1">
    <source>
        <dbReference type="PROSITE" id="PS50114"/>
    </source>
</evidence>
<dbReference type="EMBL" id="JAMQOP010000001">
    <property type="protein sequence ID" value="MDS0298417.1"/>
    <property type="molecule type" value="Genomic_DNA"/>
</dbReference>
<evidence type="ECO:0000313" key="3">
    <source>
        <dbReference type="Proteomes" id="UP001257060"/>
    </source>
</evidence>
<keyword evidence="3" id="KW-1185">Reference proteome</keyword>
<dbReference type="InterPro" id="IPR000679">
    <property type="entry name" value="Znf_GATA"/>
</dbReference>
<dbReference type="RefSeq" id="WP_310923226.1">
    <property type="nucleotide sequence ID" value="NZ_JAMQOP010000001.1"/>
</dbReference>
<dbReference type="PROSITE" id="PS50114">
    <property type="entry name" value="GATA_ZN_FINGER_2"/>
    <property type="match status" value="1"/>
</dbReference>
<protein>
    <recommendedName>
        <fullName evidence="1">GATA-type domain-containing protein</fullName>
    </recommendedName>
</protein>
<name>A0ABU2GCA1_9EURY</name>
<dbReference type="Proteomes" id="UP001257060">
    <property type="component" value="Unassembled WGS sequence"/>
</dbReference>
<organism evidence="2 3">
    <name type="scientific">Halogeometricum salsisoli</name>
    <dbReference type="NCBI Taxonomy" id="2950536"/>
    <lineage>
        <taxon>Archaea</taxon>
        <taxon>Methanobacteriati</taxon>
        <taxon>Methanobacteriota</taxon>
        <taxon>Stenosarchaea group</taxon>
        <taxon>Halobacteria</taxon>
        <taxon>Halobacteriales</taxon>
        <taxon>Haloferacaceae</taxon>
        <taxon>Halogeometricum</taxon>
    </lineage>
</organism>
<reference evidence="2 3" key="1">
    <citation type="submission" date="2022-06" db="EMBL/GenBank/DDBJ databases">
        <title>Halogeometricum sp. a new haloarchaeum isolate from saline soil.</title>
        <authorList>
            <person name="Strakova D."/>
            <person name="Galisteo C."/>
            <person name="Sanchez-Porro C."/>
            <person name="Ventosa A."/>
        </authorList>
    </citation>
    <scope>NUCLEOTIDE SEQUENCE [LARGE SCALE GENOMIC DNA]</scope>
    <source>
        <strain evidence="2 3">S1BR25-6</strain>
    </source>
</reference>
<feature type="domain" description="GATA-type" evidence="1">
    <location>
        <begin position="95"/>
        <end position="126"/>
    </location>
</feature>
<dbReference type="InterPro" id="IPR040572">
    <property type="entry name" value="TackOD1"/>
</dbReference>
<comment type="caution">
    <text evidence="2">The sequence shown here is derived from an EMBL/GenBank/DDBJ whole genome shotgun (WGS) entry which is preliminary data.</text>
</comment>
<gene>
    <name evidence="2" type="ORF">NDI76_06660</name>
</gene>
<accession>A0ABU2GCA1</accession>
<dbReference type="CDD" id="cd15489">
    <property type="entry name" value="PHD_SF"/>
    <property type="match status" value="1"/>
</dbReference>
<dbReference type="Pfam" id="PF18551">
    <property type="entry name" value="TackOD1"/>
    <property type="match status" value="1"/>
</dbReference>